<keyword evidence="2" id="KW-1185">Reference proteome</keyword>
<dbReference type="EMBL" id="SADD01000002">
    <property type="protein sequence ID" value="RVU46893.1"/>
    <property type="molecule type" value="Genomic_DNA"/>
</dbReference>
<sequence length="142" mass="14872">MRMDVRQGHFYVLFMMAVCVCMSGCGELGEPDTDHFVGTYQGSATLSGSGSQTFTSNIIVTAGTTADLLISVDDLRNIRATVQGDTTFTIDSQSLPMTDRNGNAYTVTAQGNGTVVGNVFAMNATLSGPGGMLTLTANGNRL</sequence>
<gene>
    <name evidence="1" type="ORF">EA187_07095</name>
</gene>
<evidence type="ECO:0000313" key="2">
    <source>
        <dbReference type="Proteomes" id="UP000282926"/>
    </source>
</evidence>
<accession>A0ABY0CUZ5</accession>
<dbReference type="Proteomes" id="UP000282926">
    <property type="component" value="Unassembled WGS sequence"/>
</dbReference>
<reference evidence="1 2" key="1">
    <citation type="submission" date="2019-01" db="EMBL/GenBank/DDBJ databases">
        <title>Lujinxingia litoralis gen. nov., sp. nov. and Lujinxingia sediminis gen. nov., sp. nov., new members in the order Bradymonadales, isolated from coastal sediment.</title>
        <authorList>
            <person name="Li C.-M."/>
        </authorList>
    </citation>
    <scope>NUCLEOTIDE SEQUENCE [LARGE SCALE GENOMIC DNA]</scope>
    <source>
        <strain evidence="1 2">SEH01</strain>
    </source>
</reference>
<name>A0ABY0CUZ5_9DELT</name>
<evidence type="ECO:0008006" key="3">
    <source>
        <dbReference type="Google" id="ProtNLM"/>
    </source>
</evidence>
<proteinExistence type="predicted"/>
<organism evidence="1 2">
    <name type="scientific">Lujinxingia sediminis</name>
    <dbReference type="NCBI Taxonomy" id="2480984"/>
    <lineage>
        <taxon>Bacteria</taxon>
        <taxon>Deltaproteobacteria</taxon>
        <taxon>Bradymonadales</taxon>
        <taxon>Lujinxingiaceae</taxon>
        <taxon>Lujinxingia</taxon>
    </lineage>
</organism>
<comment type="caution">
    <text evidence="1">The sequence shown here is derived from an EMBL/GenBank/DDBJ whole genome shotgun (WGS) entry which is preliminary data.</text>
</comment>
<protein>
    <recommendedName>
        <fullName evidence="3">Lipocalin-like domain-containing protein</fullName>
    </recommendedName>
</protein>
<evidence type="ECO:0000313" key="1">
    <source>
        <dbReference type="EMBL" id="RVU46893.1"/>
    </source>
</evidence>
<dbReference type="RefSeq" id="WP_127779767.1">
    <property type="nucleotide sequence ID" value="NZ_SADD01000002.1"/>
</dbReference>